<keyword evidence="4 5" id="KW-0472">Membrane</keyword>
<proteinExistence type="predicted"/>
<dbReference type="GO" id="GO:0016020">
    <property type="term" value="C:membrane"/>
    <property type="evidence" value="ECO:0007669"/>
    <property type="project" value="UniProtKB-SubCell"/>
</dbReference>
<dbReference type="AlphaFoldDB" id="A0A6N3DUX0"/>
<feature type="transmembrane region" description="Helical" evidence="5">
    <location>
        <begin position="120"/>
        <end position="144"/>
    </location>
</feature>
<dbReference type="EMBL" id="CACRUO010000045">
    <property type="protein sequence ID" value="VYU31138.1"/>
    <property type="molecule type" value="Genomic_DNA"/>
</dbReference>
<keyword evidence="3 5" id="KW-1133">Transmembrane helix</keyword>
<evidence type="ECO:0000256" key="2">
    <source>
        <dbReference type="ARBA" id="ARBA00022692"/>
    </source>
</evidence>
<sequence>MLLNFFIFFVFILIAAMGFHRGFWWSLLHFISTVAAFIFAALWYAPIAKQLELYVPFPKTKAAQTHYFIQYDDIHLRFENIVAFIMIFLISKFILYLILSAFDKIMVTQPISILNRSFGVLLSLISSVVIVLLVLYLCSLYPSFAIQQQFAQSIIANLILFHTPYLSSFVMAL</sequence>
<feature type="transmembrane region" description="Helical" evidence="5">
    <location>
        <begin position="81"/>
        <end position="99"/>
    </location>
</feature>
<dbReference type="RefSeq" id="WP_156666868.1">
    <property type="nucleotide sequence ID" value="NZ_CACRUO010000045.1"/>
</dbReference>
<evidence type="ECO:0000313" key="6">
    <source>
        <dbReference type="EMBL" id="VYU31138.1"/>
    </source>
</evidence>
<evidence type="ECO:0000256" key="4">
    <source>
        <dbReference type="ARBA" id="ARBA00023136"/>
    </source>
</evidence>
<organism evidence="6">
    <name type="scientific">Staphylococcus simulans</name>
    <dbReference type="NCBI Taxonomy" id="1286"/>
    <lineage>
        <taxon>Bacteria</taxon>
        <taxon>Bacillati</taxon>
        <taxon>Bacillota</taxon>
        <taxon>Bacilli</taxon>
        <taxon>Bacillales</taxon>
        <taxon>Staphylococcaceae</taxon>
        <taxon>Staphylococcus</taxon>
    </lineage>
</organism>
<dbReference type="GO" id="GO:0009403">
    <property type="term" value="P:toxin biosynthetic process"/>
    <property type="evidence" value="ECO:0007669"/>
    <property type="project" value="InterPro"/>
</dbReference>
<dbReference type="InterPro" id="IPR003825">
    <property type="entry name" value="Colicin-V_CvpA"/>
</dbReference>
<comment type="subcellular location">
    <subcellularLocation>
        <location evidence="1">Membrane</location>
        <topology evidence="1">Multi-pass membrane protein</topology>
    </subcellularLocation>
</comment>
<dbReference type="Pfam" id="PF02674">
    <property type="entry name" value="Colicin_V"/>
    <property type="match status" value="1"/>
</dbReference>
<gene>
    <name evidence="6" type="ORF">SSLFYP27_00154</name>
</gene>
<protein>
    <submittedName>
        <fullName evidence="6">Colicin V production protein</fullName>
    </submittedName>
</protein>
<keyword evidence="2 5" id="KW-0812">Transmembrane</keyword>
<evidence type="ECO:0000256" key="3">
    <source>
        <dbReference type="ARBA" id="ARBA00022989"/>
    </source>
</evidence>
<dbReference type="PANTHER" id="PTHR37306:SF1">
    <property type="entry name" value="COLICIN V PRODUCTION PROTEIN"/>
    <property type="match status" value="1"/>
</dbReference>
<accession>A0A6N3DUX0</accession>
<reference evidence="6" key="1">
    <citation type="submission" date="2019-11" db="EMBL/GenBank/DDBJ databases">
        <authorList>
            <person name="Feng L."/>
        </authorList>
    </citation>
    <scope>NUCLEOTIDE SEQUENCE</scope>
    <source>
        <strain evidence="6">SsimulansLFYP27</strain>
    </source>
</reference>
<evidence type="ECO:0000256" key="5">
    <source>
        <dbReference type="SAM" id="Phobius"/>
    </source>
</evidence>
<feature type="transmembrane region" description="Helical" evidence="5">
    <location>
        <begin position="30"/>
        <end position="47"/>
    </location>
</feature>
<evidence type="ECO:0000256" key="1">
    <source>
        <dbReference type="ARBA" id="ARBA00004141"/>
    </source>
</evidence>
<dbReference type="PANTHER" id="PTHR37306">
    <property type="entry name" value="COLICIN V PRODUCTION PROTEIN"/>
    <property type="match status" value="1"/>
</dbReference>
<feature type="transmembrane region" description="Helical" evidence="5">
    <location>
        <begin position="6"/>
        <end position="23"/>
    </location>
</feature>
<feature type="transmembrane region" description="Helical" evidence="5">
    <location>
        <begin position="150"/>
        <end position="172"/>
    </location>
</feature>
<name>A0A6N3DUX0_STASI</name>